<feature type="domain" description="CASP C-terminal" evidence="12">
    <location>
        <begin position="399"/>
        <end position="615"/>
    </location>
</feature>
<feature type="compositionally biased region" description="Low complexity" evidence="11">
    <location>
        <begin position="445"/>
        <end position="456"/>
    </location>
</feature>
<proteinExistence type="inferred from homology"/>
<comment type="subcellular location">
    <subcellularLocation>
        <location evidence="1">Golgi apparatus membrane</location>
        <topology evidence="1">Single-pass type IV membrane protein</topology>
    </subcellularLocation>
</comment>
<dbReference type="PANTHER" id="PTHR14043">
    <property type="entry name" value="CCAAT DISPLACEMENT PROTEIN-RELATED"/>
    <property type="match status" value="1"/>
</dbReference>
<keyword evidence="7" id="KW-0333">Golgi apparatus</keyword>
<evidence type="ECO:0000313" key="14">
    <source>
        <dbReference type="EMBL" id="KXN65338.1"/>
    </source>
</evidence>
<evidence type="ECO:0000256" key="4">
    <source>
        <dbReference type="ARBA" id="ARBA00022448"/>
    </source>
</evidence>
<evidence type="ECO:0000256" key="8">
    <source>
        <dbReference type="ARBA" id="ARBA00023054"/>
    </source>
</evidence>
<accession>A0A137NRI3</accession>
<feature type="domain" description="Cux N-terminal" evidence="13">
    <location>
        <begin position="5"/>
        <end position="110"/>
    </location>
</feature>
<gene>
    <name evidence="14" type="ORF">CONCODRAFT_74334</name>
</gene>
<dbReference type="OMA" id="WQQEGFN"/>
<evidence type="ECO:0000256" key="10">
    <source>
        <dbReference type="SAM" id="Coils"/>
    </source>
</evidence>
<dbReference type="OrthoDB" id="10257567at2759"/>
<feature type="coiled-coil region" evidence="10">
    <location>
        <begin position="119"/>
        <end position="167"/>
    </location>
</feature>
<evidence type="ECO:0000256" key="9">
    <source>
        <dbReference type="ARBA" id="ARBA00023136"/>
    </source>
</evidence>
<evidence type="ECO:0000256" key="5">
    <source>
        <dbReference type="ARBA" id="ARBA00022692"/>
    </source>
</evidence>
<evidence type="ECO:0000256" key="3">
    <source>
        <dbReference type="ARBA" id="ARBA00018691"/>
    </source>
</evidence>
<evidence type="ECO:0000256" key="11">
    <source>
        <dbReference type="SAM" id="MobiDB-lite"/>
    </source>
</evidence>
<feature type="coiled-coil region" evidence="10">
    <location>
        <begin position="468"/>
        <end position="509"/>
    </location>
</feature>
<reference evidence="14 15" key="1">
    <citation type="journal article" date="2015" name="Genome Biol. Evol.">
        <title>Phylogenomic analyses indicate that early fungi evolved digesting cell walls of algal ancestors of land plants.</title>
        <authorList>
            <person name="Chang Y."/>
            <person name="Wang S."/>
            <person name="Sekimoto S."/>
            <person name="Aerts A.L."/>
            <person name="Choi C."/>
            <person name="Clum A."/>
            <person name="LaButti K.M."/>
            <person name="Lindquist E.A."/>
            <person name="Yee Ngan C."/>
            <person name="Ohm R.A."/>
            <person name="Salamov A.A."/>
            <person name="Grigoriev I.V."/>
            <person name="Spatafora J.W."/>
            <person name="Berbee M.L."/>
        </authorList>
    </citation>
    <scope>NUCLEOTIDE SEQUENCE [LARGE SCALE GENOMIC DNA]</scope>
    <source>
        <strain evidence="14 15">NRRL 28638</strain>
    </source>
</reference>
<keyword evidence="5" id="KW-0812">Transmembrane</keyword>
<dbReference type="Proteomes" id="UP000070444">
    <property type="component" value="Unassembled WGS sequence"/>
</dbReference>
<dbReference type="InterPro" id="IPR057476">
    <property type="entry name" value="Cux_N"/>
</dbReference>
<keyword evidence="6" id="KW-1133">Transmembrane helix</keyword>
<dbReference type="Pfam" id="PF25398">
    <property type="entry name" value="CUX1_N"/>
    <property type="match status" value="1"/>
</dbReference>
<dbReference type="InterPro" id="IPR012955">
    <property type="entry name" value="CASP_C"/>
</dbReference>
<evidence type="ECO:0000313" key="15">
    <source>
        <dbReference type="Proteomes" id="UP000070444"/>
    </source>
</evidence>
<name>A0A137NRI3_CONC2</name>
<dbReference type="STRING" id="796925.A0A137NRI3"/>
<keyword evidence="15" id="KW-1185">Reference proteome</keyword>
<keyword evidence="8 10" id="KW-0175">Coiled coil</keyword>
<evidence type="ECO:0000256" key="1">
    <source>
        <dbReference type="ARBA" id="ARBA00004409"/>
    </source>
</evidence>
<dbReference type="AlphaFoldDB" id="A0A137NRI3"/>
<protein>
    <recommendedName>
        <fullName evidence="3">Protein CASP</fullName>
    </recommendedName>
</protein>
<feature type="coiled-coil region" evidence="10">
    <location>
        <begin position="217"/>
        <end position="330"/>
    </location>
</feature>
<feature type="region of interest" description="Disordered" evidence="11">
    <location>
        <begin position="428"/>
        <end position="458"/>
    </location>
</feature>
<dbReference type="GO" id="GO:0006891">
    <property type="term" value="P:intra-Golgi vesicle-mediated transport"/>
    <property type="evidence" value="ECO:0007669"/>
    <property type="project" value="InterPro"/>
</dbReference>
<evidence type="ECO:0000259" key="13">
    <source>
        <dbReference type="Pfam" id="PF25398"/>
    </source>
</evidence>
<evidence type="ECO:0000256" key="7">
    <source>
        <dbReference type="ARBA" id="ARBA00023034"/>
    </source>
</evidence>
<evidence type="ECO:0000256" key="6">
    <source>
        <dbReference type="ARBA" id="ARBA00022989"/>
    </source>
</evidence>
<organism evidence="14 15">
    <name type="scientific">Conidiobolus coronatus (strain ATCC 28846 / CBS 209.66 / NRRL 28638)</name>
    <name type="common">Delacroixia coronata</name>
    <dbReference type="NCBI Taxonomy" id="796925"/>
    <lineage>
        <taxon>Eukaryota</taxon>
        <taxon>Fungi</taxon>
        <taxon>Fungi incertae sedis</taxon>
        <taxon>Zoopagomycota</taxon>
        <taxon>Entomophthoromycotina</taxon>
        <taxon>Entomophthoromycetes</taxon>
        <taxon>Entomophthorales</taxon>
        <taxon>Ancylistaceae</taxon>
        <taxon>Conidiobolus</taxon>
    </lineage>
</organism>
<keyword evidence="9" id="KW-0472">Membrane</keyword>
<keyword evidence="4" id="KW-0813">Transport</keyword>
<dbReference type="GO" id="GO:0000139">
    <property type="term" value="C:Golgi membrane"/>
    <property type="evidence" value="ECO:0007669"/>
    <property type="project" value="UniProtKB-SubCell"/>
</dbReference>
<sequence>MENIKLIKDKWEELNLSKVQSEWDEINQSLKSFQDNSINSRKELASSTKAFIKLSDKEKISGFKNLFKSYQTEIDNLTQRCKFSEQNWLENYKKFINLSSPSEALEFIIEEFNLKDRELNQKTEKLNEIQSRVDQLLSVNIDLQAEFNDLKVENDALKGKVDELETLQQTFDSTLEEQINIRESELQTEYSQKFETFQEREQSLLKQIKEKLLAERYNLTLNQLNLVKQQNEELQLKFVKLKDENKGLTTTIEQLKADPNAPLDESAQQTNQTLKNTIEDQEDEINKLITEVNALKLSQTQKDSQFNLELKRIKDQLETEQSKKVDLQQKLDKQKDYDKIQTELNVLKGVEFGSNGQQNLSSEAEFDLMSSLKQKNDKLQAEITNLKQSEDESKVKLTDLESEQSKWKQELKEKTELVRKLEADLLAQSNNNNGVNGTGGSRTQSPNSTPVSPNPNDQKLVTIITGQRDRFRSRNLELEEELNQTQENLKNLSLELNQLKFENLKLFEKLKYKNQFQTIGTSSSTSFNEGSKDTIIEMQTTNNIHKKYEEEYNLKNNPFKEFNQREQSKRYRQLHPIDRLVLNLTRLLTMNRYTRFGLLGYIVLLHLLVFFITWHKLVFKGDETEIDSDD</sequence>
<evidence type="ECO:0000259" key="12">
    <source>
        <dbReference type="Pfam" id="PF08172"/>
    </source>
</evidence>
<dbReference type="Pfam" id="PF08172">
    <property type="entry name" value="CASP_C"/>
    <property type="match status" value="1"/>
</dbReference>
<comment type="similarity">
    <text evidence="2">Belongs to the CASP family.</text>
</comment>
<evidence type="ECO:0000256" key="2">
    <source>
        <dbReference type="ARBA" id="ARBA00006415"/>
    </source>
</evidence>
<dbReference type="PANTHER" id="PTHR14043:SF2">
    <property type="entry name" value="HOMEOBOX PROTEIN CUT"/>
    <property type="match status" value="1"/>
</dbReference>
<dbReference type="EMBL" id="KQ964906">
    <property type="protein sequence ID" value="KXN65338.1"/>
    <property type="molecule type" value="Genomic_DNA"/>
</dbReference>